<evidence type="ECO:0000259" key="5">
    <source>
        <dbReference type="Pfam" id="PF01464"/>
    </source>
</evidence>
<proteinExistence type="inferred from homology"/>
<dbReference type="GO" id="GO:0004553">
    <property type="term" value="F:hydrolase activity, hydrolyzing O-glycosyl compounds"/>
    <property type="evidence" value="ECO:0007669"/>
    <property type="project" value="InterPro"/>
</dbReference>
<dbReference type="Gene3D" id="1.10.530.10">
    <property type="match status" value="1"/>
</dbReference>
<dbReference type="Gene3D" id="1.25.20.10">
    <property type="entry name" value="Bacterial muramidases"/>
    <property type="match status" value="1"/>
</dbReference>
<keyword evidence="8" id="KW-1185">Reference proteome</keyword>
<dbReference type="InterPro" id="IPR008939">
    <property type="entry name" value="Lytic_TGlycosylase_superhlx_U"/>
</dbReference>
<evidence type="ECO:0000256" key="1">
    <source>
        <dbReference type="ARBA" id="ARBA00007734"/>
    </source>
</evidence>
<dbReference type="InterPro" id="IPR012289">
    <property type="entry name" value="Lytic_TGlycosylase_superhlx_L"/>
</dbReference>
<dbReference type="InterPro" id="IPR023346">
    <property type="entry name" value="Lysozyme-like_dom_sf"/>
</dbReference>
<comment type="similarity">
    <text evidence="1">Belongs to the transglycosylase Slt family.</text>
</comment>
<evidence type="ECO:0000259" key="6">
    <source>
        <dbReference type="Pfam" id="PF14718"/>
    </source>
</evidence>
<evidence type="ECO:0000313" key="8">
    <source>
        <dbReference type="Proteomes" id="UP000301751"/>
    </source>
</evidence>
<dbReference type="CDD" id="cd13401">
    <property type="entry name" value="Slt70-like"/>
    <property type="match status" value="1"/>
</dbReference>
<dbReference type="EMBL" id="BJCL01000007">
    <property type="protein sequence ID" value="GCL63924.1"/>
    <property type="molecule type" value="Genomic_DNA"/>
</dbReference>
<feature type="signal peptide" evidence="4">
    <location>
        <begin position="1"/>
        <end position="23"/>
    </location>
</feature>
<dbReference type="SUPFAM" id="SSF53955">
    <property type="entry name" value="Lysozyme-like"/>
    <property type="match status" value="1"/>
</dbReference>
<comment type="caution">
    <text evidence="7">The sequence shown here is derived from an EMBL/GenBank/DDBJ whole genome shotgun (WGS) entry which is preliminary data.</text>
</comment>
<feature type="domain" description="Transglycosylase SLT" evidence="5">
    <location>
        <begin position="500"/>
        <end position="606"/>
    </location>
</feature>
<dbReference type="InterPro" id="IPR008258">
    <property type="entry name" value="Transglycosylase_SLT_dom_1"/>
</dbReference>
<keyword evidence="2 4" id="KW-0732">Signal</keyword>
<sequence>MRRLPSPGRLLLATLAAACLATAAVPAAAQASMPDSTVVDAREAARKRDRTRLAAARAAAEAGNHPLLPWVAYWDLFSRLGEATVDEVEGFYARFPGSYVEDRLRNDWLRELGKRRDWANLARDYPRFRMNDDREVTCWWLFTEHLAGRDVAEQARTLWFAQREVDDGCNLLATALVDGKKLPADDVWRKARLSLEQQRPGAAKAAVGLLGNAQARDAAEAVDNPGRHLARPVAAGRTAQELRLLALMRLAQTDAGAAAARLESRSLRLDDAHAAWAWAYLARQSAFQLSTDAAGQVQRALSLLPDDADPGWSDDTLAWGVRALLRGAPPAQRWPAVARLIGWMGPAELRDPAWAYWKARATLGSAKAGPAGDAQRAEARLQLEAVAGTTNFYAKLATEDLGRTPGLPPAPAPLSDAELAAASGHPGLQRALLLINLGLRDEARREWNFSLRGMDDRALMAAARLACERQDWQLCINTAERTRNEVDLRLRYPMPFADEITAAARAQGLEPALVFGLIRQETRFMPQLKSSVGASGLMQVMPATARYVAKKINLPWDNPALINDPLTNLRLGTAYLRMVLDDLGGSQAMAAAAYNAGPGRPRRWREGPTLETAIWAENIPFNETRDYVKKVLSNAAVYAALLDPRQAPALRPRLGPGIGPRDGAAPAPNTELP</sequence>
<evidence type="ECO:0000256" key="2">
    <source>
        <dbReference type="ARBA" id="ARBA00022729"/>
    </source>
</evidence>
<gene>
    <name evidence="7" type="ORF">AQPW35_30050</name>
</gene>
<organism evidence="7 8">
    <name type="scientific">Pseudaquabacterium pictum</name>
    <dbReference type="NCBI Taxonomy" id="2315236"/>
    <lineage>
        <taxon>Bacteria</taxon>
        <taxon>Pseudomonadati</taxon>
        <taxon>Pseudomonadota</taxon>
        <taxon>Betaproteobacteria</taxon>
        <taxon>Burkholderiales</taxon>
        <taxon>Sphaerotilaceae</taxon>
        <taxon>Pseudaquabacterium</taxon>
    </lineage>
</organism>
<dbReference type="SUPFAM" id="SSF48435">
    <property type="entry name" value="Bacterial muramidases"/>
    <property type="match status" value="1"/>
</dbReference>
<reference evidence="8" key="1">
    <citation type="submission" date="2019-03" db="EMBL/GenBank/DDBJ databases">
        <title>Aquabacterium pictum sp.nov., the first bacteriochlorophyll a-containing freshwater bacterium in the genus Aquabacterium of the class Betaproteobacteria.</title>
        <authorList>
            <person name="Hirose S."/>
            <person name="Tank M."/>
            <person name="Hara E."/>
            <person name="Tamaki H."/>
            <person name="Takaichi S."/>
            <person name="Haruta S."/>
            <person name="Hanada S."/>
        </authorList>
    </citation>
    <scope>NUCLEOTIDE SEQUENCE [LARGE SCALE GENOMIC DNA]</scope>
    <source>
        <strain evidence="8">W35</strain>
    </source>
</reference>
<feature type="domain" description="Lytic transglycosylase superhelical linker" evidence="6">
    <location>
        <begin position="425"/>
        <end position="478"/>
    </location>
</feature>
<feature type="chain" id="PRO_5019838531" evidence="4">
    <location>
        <begin position="24"/>
        <end position="673"/>
    </location>
</feature>
<evidence type="ECO:0000256" key="4">
    <source>
        <dbReference type="SAM" id="SignalP"/>
    </source>
</evidence>
<dbReference type="Gene3D" id="1.10.1240.20">
    <property type="entry name" value="Lytic transglycosylase, superhelical linker domain"/>
    <property type="match status" value="1"/>
</dbReference>
<protein>
    <submittedName>
        <fullName evidence="7">Transglycosylase</fullName>
    </submittedName>
</protein>
<dbReference type="Pfam" id="PF01464">
    <property type="entry name" value="SLT"/>
    <property type="match status" value="1"/>
</dbReference>
<dbReference type="Pfam" id="PF14718">
    <property type="entry name" value="SLT_L"/>
    <property type="match status" value="1"/>
</dbReference>
<dbReference type="AlphaFoldDB" id="A0A480AQT4"/>
<dbReference type="Proteomes" id="UP000301751">
    <property type="component" value="Unassembled WGS sequence"/>
</dbReference>
<dbReference type="GO" id="GO:0042597">
    <property type="term" value="C:periplasmic space"/>
    <property type="evidence" value="ECO:0007669"/>
    <property type="project" value="InterPro"/>
</dbReference>
<accession>A0A480AQT4</accession>
<dbReference type="InterPro" id="IPR037061">
    <property type="entry name" value="Lytic_TGlycoase_superhlx_L_sf"/>
</dbReference>
<evidence type="ECO:0000256" key="3">
    <source>
        <dbReference type="SAM" id="MobiDB-lite"/>
    </source>
</evidence>
<evidence type="ECO:0000313" key="7">
    <source>
        <dbReference type="EMBL" id="GCL63924.1"/>
    </source>
</evidence>
<name>A0A480AQT4_9BURK</name>
<feature type="region of interest" description="Disordered" evidence="3">
    <location>
        <begin position="649"/>
        <end position="673"/>
    </location>
</feature>
<dbReference type="PANTHER" id="PTHR37423:SF5">
    <property type="entry name" value="SOLUBLE LYTIC MUREIN TRANSGLYCOSYLASE"/>
    <property type="match status" value="1"/>
</dbReference>
<dbReference type="OrthoDB" id="92254at2"/>
<dbReference type="RefSeq" id="WP_137733659.1">
    <property type="nucleotide sequence ID" value="NZ_BJCL01000007.1"/>
</dbReference>
<dbReference type="PANTHER" id="PTHR37423">
    <property type="entry name" value="SOLUBLE LYTIC MUREIN TRANSGLYCOSYLASE-RELATED"/>
    <property type="match status" value="1"/>
</dbReference>